<proteinExistence type="predicted"/>
<dbReference type="InterPro" id="IPR050638">
    <property type="entry name" value="AA-Vitamin_Transporters"/>
</dbReference>
<evidence type="ECO:0000256" key="3">
    <source>
        <dbReference type="ARBA" id="ARBA00022692"/>
    </source>
</evidence>
<feature type="transmembrane region" description="Helical" evidence="6">
    <location>
        <begin position="85"/>
        <end position="107"/>
    </location>
</feature>
<keyword evidence="2" id="KW-1003">Cell membrane</keyword>
<feature type="transmembrane region" description="Helical" evidence="6">
    <location>
        <begin position="238"/>
        <end position="259"/>
    </location>
</feature>
<dbReference type="PANTHER" id="PTHR32322">
    <property type="entry name" value="INNER MEMBRANE TRANSPORTER"/>
    <property type="match status" value="1"/>
</dbReference>
<evidence type="ECO:0000259" key="7">
    <source>
        <dbReference type="Pfam" id="PF00892"/>
    </source>
</evidence>
<dbReference type="RefSeq" id="WP_182808937.1">
    <property type="nucleotide sequence ID" value="NZ_JACJFM010000012.1"/>
</dbReference>
<dbReference type="AlphaFoldDB" id="A0A839IR60"/>
<feature type="transmembrane region" description="Helical" evidence="6">
    <location>
        <begin position="178"/>
        <end position="196"/>
    </location>
</feature>
<dbReference type="Pfam" id="PF00892">
    <property type="entry name" value="EamA"/>
    <property type="match status" value="1"/>
</dbReference>
<dbReference type="PANTHER" id="PTHR32322:SF18">
    <property type="entry name" value="S-ADENOSYLMETHIONINE_S-ADENOSYLHOMOCYSTEINE TRANSPORTER"/>
    <property type="match status" value="1"/>
</dbReference>
<gene>
    <name evidence="8" type="ORF">H4O21_11080</name>
</gene>
<keyword evidence="9" id="KW-1185">Reference proteome</keyword>
<protein>
    <submittedName>
        <fullName evidence="8">EamA family transporter</fullName>
    </submittedName>
</protein>
<evidence type="ECO:0000256" key="5">
    <source>
        <dbReference type="ARBA" id="ARBA00023136"/>
    </source>
</evidence>
<dbReference type="EMBL" id="JACJFM010000012">
    <property type="protein sequence ID" value="MBB1487154.1"/>
    <property type="molecule type" value="Genomic_DNA"/>
</dbReference>
<keyword evidence="5 6" id="KW-0472">Membrane</keyword>
<evidence type="ECO:0000313" key="9">
    <source>
        <dbReference type="Proteomes" id="UP000565262"/>
    </source>
</evidence>
<evidence type="ECO:0000256" key="6">
    <source>
        <dbReference type="SAM" id="Phobius"/>
    </source>
</evidence>
<evidence type="ECO:0000256" key="2">
    <source>
        <dbReference type="ARBA" id="ARBA00022475"/>
    </source>
</evidence>
<feature type="transmembrane region" description="Helical" evidence="6">
    <location>
        <begin position="148"/>
        <end position="166"/>
    </location>
</feature>
<evidence type="ECO:0000313" key="8">
    <source>
        <dbReference type="EMBL" id="MBB1487154.1"/>
    </source>
</evidence>
<reference evidence="8 9" key="1">
    <citation type="submission" date="2020-08" db="EMBL/GenBank/DDBJ databases">
        <title>Oceanospirillum sp. nov. isolated from marine sediment.</title>
        <authorList>
            <person name="Ji X."/>
        </authorList>
    </citation>
    <scope>NUCLEOTIDE SEQUENCE [LARGE SCALE GENOMIC DNA]</scope>
    <source>
        <strain evidence="8 9">D5</strain>
    </source>
</reference>
<feature type="transmembrane region" description="Helical" evidence="6">
    <location>
        <begin position="27"/>
        <end position="45"/>
    </location>
</feature>
<organism evidence="8 9">
    <name type="scientific">Oceanospirillum sediminis</name>
    <dbReference type="NCBI Taxonomy" id="2760088"/>
    <lineage>
        <taxon>Bacteria</taxon>
        <taxon>Pseudomonadati</taxon>
        <taxon>Pseudomonadota</taxon>
        <taxon>Gammaproteobacteria</taxon>
        <taxon>Oceanospirillales</taxon>
        <taxon>Oceanospirillaceae</taxon>
        <taxon>Oceanospirillum</taxon>
    </lineage>
</organism>
<sequence>MATFAGICAVLLWGGLALLGSMTASIPAFQLLFICFSISAVIMLVRRKLSGDALMTLPSLSITGWLAGITGLFGFHFFYFMALKLAPAMEVSLIVYLWPLLLTVFVAKSGRRLQATTGGILGFTGIALVIINSQTSSTPSLIDSQNAIYGYLFAFSCAFIWSGYSWYLSRSPGKSDDIGWLSIVVAALSLIAHSLSEDSHWSWSASEWFGALLLGLGPVGGAFYLWDLGMRKGNQTLLASFSFAAPLITAISLALAGLNDWSTEIIIALVLVMLGAGIANYSPRESDSAELQNQV</sequence>
<dbReference type="GO" id="GO:0005886">
    <property type="term" value="C:plasma membrane"/>
    <property type="evidence" value="ECO:0007669"/>
    <property type="project" value="UniProtKB-SubCell"/>
</dbReference>
<feature type="transmembrane region" description="Helical" evidence="6">
    <location>
        <begin position="208"/>
        <end position="226"/>
    </location>
</feature>
<comment type="subcellular location">
    <subcellularLocation>
        <location evidence="1">Cell membrane</location>
        <topology evidence="1">Multi-pass membrane protein</topology>
    </subcellularLocation>
</comment>
<evidence type="ECO:0000256" key="4">
    <source>
        <dbReference type="ARBA" id="ARBA00022989"/>
    </source>
</evidence>
<accession>A0A839IR60</accession>
<evidence type="ECO:0000256" key="1">
    <source>
        <dbReference type="ARBA" id="ARBA00004651"/>
    </source>
</evidence>
<feature type="transmembrane region" description="Helical" evidence="6">
    <location>
        <begin position="119"/>
        <end position="136"/>
    </location>
</feature>
<comment type="caution">
    <text evidence="8">The sequence shown here is derived from an EMBL/GenBank/DDBJ whole genome shotgun (WGS) entry which is preliminary data.</text>
</comment>
<keyword evidence="3 6" id="KW-0812">Transmembrane</keyword>
<feature type="domain" description="EamA" evidence="7">
    <location>
        <begin position="149"/>
        <end position="279"/>
    </location>
</feature>
<name>A0A839IR60_9GAMM</name>
<keyword evidence="4 6" id="KW-1133">Transmembrane helix</keyword>
<feature type="transmembrane region" description="Helical" evidence="6">
    <location>
        <begin position="57"/>
        <end position="79"/>
    </location>
</feature>
<feature type="transmembrane region" description="Helical" evidence="6">
    <location>
        <begin position="265"/>
        <end position="282"/>
    </location>
</feature>
<dbReference type="InterPro" id="IPR000620">
    <property type="entry name" value="EamA_dom"/>
</dbReference>
<dbReference type="Proteomes" id="UP000565262">
    <property type="component" value="Unassembled WGS sequence"/>
</dbReference>